<name>Q47D00_DECAR</name>
<reference evidence="1" key="1">
    <citation type="submission" date="2005-08" db="EMBL/GenBank/DDBJ databases">
        <title>Complete sequence of Dechloromonas aromatica RCB.</title>
        <authorList>
            <person name="Salinero K.K."/>
            <person name="Copeland A."/>
            <person name="Lucas S."/>
            <person name="Lapidus A."/>
            <person name="Barry K."/>
            <person name="Detter J.C."/>
            <person name="Glavina T."/>
            <person name="Hammon N."/>
            <person name="Israni S."/>
            <person name="Pitluck S."/>
            <person name="Di Bartolo G."/>
            <person name="Trong S."/>
            <person name="Schmutz J."/>
            <person name="Larimer F."/>
            <person name="Land M."/>
            <person name="Ivanova N."/>
            <person name="Richardson P."/>
        </authorList>
    </citation>
    <scope>NUCLEOTIDE SEQUENCE</scope>
    <source>
        <strain evidence="1">RCB</strain>
    </source>
</reference>
<protein>
    <submittedName>
        <fullName evidence="1">Uncharacterized protein</fullName>
    </submittedName>
</protein>
<dbReference type="STRING" id="159087.Daro_2548"/>
<accession>Q47D00</accession>
<proteinExistence type="predicted"/>
<evidence type="ECO:0000313" key="1">
    <source>
        <dbReference type="EMBL" id="AAZ47281.1"/>
    </source>
</evidence>
<dbReference type="AlphaFoldDB" id="Q47D00"/>
<organism evidence="1">
    <name type="scientific">Dechloromonas aromatica (strain RCB)</name>
    <dbReference type="NCBI Taxonomy" id="159087"/>
    <lineage>
        <taxon>Bacteria</taxon>
        <taxon>Pseudomonadati</taxon>
        <taxon>Pseudomonadota</taxon>
        <taxon>Betaproteobacteria</taxon>
        <taxon>Rhodocyclales</taxon>
        <taxon>Azonexaceae</taxon>
        <taxon>Dechloromonas</taxon>
    </lineage>
</organism>
<dbReference type="EMBL" id="CP000089">
    <property type="protein sequence ID" value="AAZ47281.1"/>
    <property type="molecule type" value="Genomic_DNA"/>
</dbReference>
<sequence>MSLGYSSALSCSTRIMDTIDGISVSAPLFLISAMQLCNLCGKENMVAALATNNLSAKEEQEEDGFLLSYVEELPAGLLGEILKHHPNFVIRHSMTAGDSYFMTVCECGGHYGDHYVHKQLLNQAFHAPDEITVQELPLAGTWVIPCAYSQSISVGELLDLAEIRTANS</sequence>
<gene>
    <name evidence="1" type="ordered locus">Daro_2548</name>
</gene>
<dbReference type="KEGG" id="dar:Daro_2548"/>
<dbReference type="HOGENOM" id="CLU_1583784_0_0_4"/>